<dbReference type="EMBL" id="BAAAQM010000071">
    <property type="protein sequence ID" value="GAA2001261.1"/>
    <property type="molecule type" value="Genomic_DNA"/>
</dbReference>
<organism evidence="2 3">
    <name type="scientific">Catenulispora subtropica</name>
    <dbReference type="NCBI Taxonomy" id="450798"/>
    <lineage>
        <taxon>Bacteria</taxon>
        <taxon>Bacillati</taxon>
        <taxon>Actinomycetota</taxon>
        <taxon>Actinomycetes</taxon>
        <taxon>Catenulisporales</taxon>
        <taxon>Catenulisporaceae</taxon>
        <taxon>Catenulispora</taxon>
    </lineage>
</organism>
<reference evidence="2 3" key="1">
    <citation type="journal article" date="2019" name="Int. J. Syst. Evol. Microbiol.">
        <title>The Global Catalogue of Microorganisms (GCM) 10K type strain sequencing project: providing services to taxonomists for standard genome sequencing and annotation.</title>
        <authorList>
            <consortium name="The Broad Institute Genomics Platform"/>
            <consortium name="The Broad Institute Genome Sequencing Center for Infectious Disease"/>
            <person name="Wu L."/>
            <person name="Ma J."/>
        </authorList>
    </citation>
    <scope>NUCLEOTIDE SEQUENCE [LARGE SCALE GENOMIC DNA]</scope>
    <source>
        <strain evidence="2 3">JCM 16013</strain>
    </source>
</reference>
<accession>A0ABN2T846</accession>
<evidence type="ECO:0000313" key="2">
    <source>
        <dbReference type="EMBL" id="GAA2001261.1"/>
    </source>
</evidence>
<dbReference type="SUPFAM" id="SSF56112">
    <property type="entry name" value="Protein kinase-like (PK-like)"/>
    <property type="match status" value="1"/>
</dbReference>
<comment type="caution">
    <text evidence="2">The sequence shown here is derived from an EMBL/GenBank/DDBJ whole genome shotgun (WGS) entry which is preliminary data.</text>
</comment>
<gene>
    <name evidence="2" type="ORF">GCM10009838_78770</name>
</gene>
<dbReference type="Pfam" id="PF01636">
    <property type="entry name" value="APH"/>
    <property type="match status" value="1"/>
</dbReference>
<keyword evidence="3" id="KW-1185">Reference proteome</keyword>
<dbReference type="Gene3D" id="3.90.1200.10">
    <property type="match status" value="1"/>
</dbReference>
<evidence type="ECO:0000313" key="3">
    <source>
        <dbReference type="Proteomes" id="UP001499854"/>
    </source>
</evidence>
<sequence>MGVPDFEEDARRTLAHAAVLATIPDSEWLTVRIGERGVFRRGDVVAKVARSRSRFPHAKREVLVARWLGASGVPVERPLANEQPDERVALPVTFWHAVDGDWTTPDRLAEVLRVMHELTPPDDLDLPRLDPFPRMRQRLDGTASLDAAQRTQLEALVARFEPQLPVALAVIQRPNVVLHGDANIGNIHVQANGDLAMLDLDGVCVGASAWDLMITAVYRDLGWHTAAEYAAFCDAIGCDVTQDPAWPTLKAVQELRMTCWLAQKAASDPLVAQEFAGRVADLGDPQRPRRWHPY</sequence>
<evidence type="ECO:0000259" key="1">
    <source>
        <dbReference type="Pfam" id="PF01636"/>
    </source>
</evidence>
<name>A0ABN2T846_9ACTN</name>
<dbReference type="Proteomes" id="UP001499854">
    <property type="component" value="Unassembled WGS sequence"/>
</dbReference>
<feature type="domain" description="Aminoglycoside phosphotransferase" evidence="1">
    <location>
        <begin position="42"/>
        <end position="246"/>
    </location>
</feature>
<protein>
    <submittedName>
        <fullName evidence="2">Aminoglycoside phosphotransferase family protein</fullName>
    </submittedName>
</protein>
<dbReference type="InterPro" id="IPR011009">
    <property type="entry name" value="Kinase-like_dom_sf"/>
</dbReference>
<dbReference type="InterPro" id="IPR002575">
    <property type="entry name" value="Aminoglycoside_PTrfase"/>
</dbReference>
<proteinExistence type="predicted"/>